<keyword evidence="3" id="KW-1185">Reference proteome</keyword>
<organism evidence="2 3">
    <name type="scientific">Effrenium voratum</name>
    <dbReference type="NCBI Taxonomy" id="2562239"/>
    <lineage>
        <taxon>Eukaryota</taxon>
        <taxon>Sar</taxon>
        <taxon>Alveolata</taxon>
        <taxon>Dinophyceae</taxon>
        <taxon>Suessiales</taxon>
        <taxon>Symbiodiniaceae</taxon>
        <taxon>Effrenium</taxon>
    </lineage>
</organism>
<evidence type="ECO:0000313" key="3">
    <source>
        <dbReference type="Proteomes" id="UP001178507"/>
    </source>
</evidence>
<accession>A0AA36MXB7</accession>
<dbReference type="Gene3D" id="2.60.200.20">
    <property type="match status" value="1"/>
</dbReference>
<gene>
    <name evidence="2" type="ORF">EVOR1521_LOCUS13197</name>
</gene>
<comment type="caution">
    <text evidence="2">The sequence shown here is derived from an EMBL/GenBank/DDBJ whole genome shotgun (WGS) entry which is preliminary data.</text>
</comment>
<dbReference type="PROSITE" id="PS50006">
    <property type="entry name" value="FHA_DOMAIN"/>
    <property type="match status" value="1"/>
</dbReference>
<dbReference type="Proteomes" id="UP001178507">
    <property type="component" value="Unassembled WGS sequence"/>
</dbReference>
<dbReference type="EMBL" id="CAUJNA010001447">
    <property type="protein sequence ID" value="CAJ1387048.1"/>
    <property type="molecule type" value="Genomic_DNA"/>
</dbReference>
<sequence>MDVEPELQLRIRSFQDAFILRSGGPMLIGRKDCDIEVKHPSVSARHASIEFAPLAEDGLSPQVLVTDLSSTNGTFAGEQPAGTRVPPEGARLVIGNYLRFGFCPFIYRLEAVPRAGLETEAASSSRAERRQQQLQFAETSYLGWLTQVREEYAARDKAEVGAPASPSPSLQELEATCTAFLQRPLSRSLAGPARCGSAVSRSSGLSYTLAPRPATIAGTSEVQVDTLDGVEPSQAEIEEEVERLAGRSWEVCSILRPPLSSAADLEAVEGQIQEGLTFITESLPRLAAELGQAMLGASFQGLLARGAVSAPGHAGRERLSSDALGAGSEVSKLVLAAEQLIGLLRVKIEDDADLALARTVLEDSSRFFADLELCAKLGAPRAMPSQRGERAR</sequence>
<protein>
    <recommendedName>
        <fullName evidence="1">FHA domain-containing protein</fullName>
    </recommendedName>
</protein>
<proteinExistence type="predicted"/>
<dbReference type="CDD" id="cd00060">
    <property type="entry name" value="FHA"/>
    <property type="match status" value="1"/>
</dbReference>
<dbReference type="InterPro" id="IPR050923">
    <property type="entry name" value="Cell_Proc_Reg/RNA_Proc"/>
</dbReference>
<evidence type="ECO:0000313" key="2">
    <source>
        <dbReference type="EMBL" id="CAJ1387048.1"/>
    </source>
</evidence>
<reference evidence="2" key="1">
    <citation type="submission" date="2023-08" db="EMBL/GenBank/DDBJ databases">
        <authorList>
            <person name="Chen Y."/>
            <person name="Shah S."/>
            <person name="Dougan E. K."/>
            <person name="Thang M."/>
            <person name="Chan C."/>
        </authorList>
    </citation>
    <scope>NUCLEOTIDE SEQUENCE</scope>
</reference>
<feature type="domain" description="FHA" evidence="1">
    <location>
        <begin position="26"/>
        <end position="81"/>
    </location>
</feature>
<name>A0AA36MXB7_9DINO</name>
<dbReference type="SUPFAM" id="SSF49879">
    <property type="entry name" value="SMAD/FHA domain"/>
    <property type="match status" value="1"/>
</dbReference>
<dbReference type="InterPro" id="IPR000253">
    <property type="entry name" value="FHA_dom"/>
</dbReference>
<dbReference type="Pfam" id="PF00498">
    <property type="entry name" value="FHA"/>
    <property type="match status" value="1"/>
</dbReference>
<dbReference type="PANTHER" id="PTHR23308">
    <property type="entry name" value="NUCLEAR INHIBITOR OF PROTEIN PHOSPHATASE-1"/>
    <property type="match status" value="1"/>
</dbReference>
<dbReference type="SMART" id="SM00240">
    <property type="entry name" value="FHA"/>
    <property type="match status" value="1"/>
</dbReference>
<dbReference type="InterPro" id="IPR008984">
    <property type="entry name" value="SMAD_FHA_dom_sf"/>
</dbReference>
<evidence type="ECO:0000259" key="1">
    <source>
        <dbReference type="PROSITE" id="PS50006"/>
    </source>
</evidence>
<dbReference type="AlphaFoldDB" id="A0AA36MXB7"/>